<dbReference type="InterPro" id="IPR018853">
    <property type="entry name" value="DUF2457"/>
</dbReference>
<feature type="compositionally biased region" description="Acidic residues" evidence="1">
    <location>
        <begin position="630"/>
        <end position="647"/>
    </location>
</feature>
<sequence length="855" mass="95360">MRYTSEYNPHQTSFYLQFCYPSSAFYLSPVFHGLIRLVGESCPRSVPSQAQQQNLVVLPRSAGGNSESTWRFCRLLTLDRPVRQTFLHIPNAQSASCFGAMNALSKMFRLSNTPGAQTSDSDEISAEADEPPDDRKGGPVLDLNNIAFQPYAKAIPARVEGKKSLLTRALMSSPESSPVDPPNQTSHFSGFQRNYTSSVYSNVSGPSTAELTSDEETKSPAWSHTPSPPLPSGFAAAPTTANNGMQYKIPIGPISEQESKIEANLGRKRCITFACGRNLDSEEKASSEPVKGVDDPPKRKSMLTFACHSRPIDDNDTKVDHSIVCRSSISARRRGVSTLALRRCSSDSSTRQNEIDHEHLSKNESRATPHVAGLGKFEHSEATRFHEFGSSLEDDDWVKQVTDYKEKMTMNDCMKKEIAIMKLGEEVEEEARQDEEDAEDDAEDEDGADDDEDDEDEGYDEDEDKDEDEDEDEDADDSTVYDVASDAGNETDNEAGFADSDESGNESEDEFWSLKMVTAATSVDHCDVVQHFERQSSNTSIESSKVRRDDKQSMPPPAPKPCHKRHQSIKSQKLRRSSTPNLPDSTDFVCGTFDEDRPLEAAYLSCLEERRRAKHIPIPQDIDPSFPTTDPEDEDGDDDDQNDNQDDITERVKAYDSDGLHGRQKAGSRKTSPSHSPKRHQSPPPRRVLGHSPRCMRSPPPAMRLRSPPPTRRASLATAALHHPIGINISGLAQRPHRRHSRSLPRTPNPFFARMDRRRSSKATLPSASQGGEPNSRDMHTRGPIDIVEGLEKKRQKRKEKFWRQHCRKAAKENLERKPLPGKGAERMKELGLEVAERFRAYGVAQGAQQLVLSI</sequence>
<accession>A0A1D2JGK4</accession>
<evidence type="ECO:0000256" key="1">
    <source>
        <dbReference type="SAM" id="MobiDB-lite"/>
    </source>
</evidence>
<evidence type="ECO:0000313" key="3">
    <source>
        <dbReference type="Proteomes" id="UP000242814"/>
    </source>
</evidence>
<evidence type="ECO:0000313" key="2">
    <source>
        <dbReference type="EMBL" id="ODH33974.1"/>
    </source>
</evidence>
<feature type="compositionally biased region" description="Pro residues" evidence="1">
    <location>
        <begin position="698"/>
        <end position="711"/>
    </location>
</feature>
<feature type="compositionally biased region" description="Polar residues" evidence="1">
    <location>
        <begin position="762"/>
        <end position="773"/>
    </location>
</feature>
<feature type="compositionally biased region" description="Basic residues" evidence="1">
    <location>
        <begin position="561"/>
        <end position="576"/>
    </location>
</feature>
<feature type="region of interest" description="Disordered" evidence="1">
    <location>
        <begin position="612"/>
        <end position="713"/>
    </location>
</feature>
<comment type="caution">
    <text evidence="2">The sequence shown here is derived from an EMBL/GenBank/DDBJ whole genome shotgun (WGS) entry which is preliminary data.</text>
</comment>
<feature type="compositionally biased region" description="Basic and acidic residues" evidence="1">
    <location>
        <begin position="648"/>
        <end position="661"/>
    </location>
</feature>
<reference evidence="2 3" key="1">
    <citation type="submission" date="2016-06" db="EMBL/GenBank/DDBJ databases">
        <authorList>
            <person name="Kjaerup R.B."/>
            <person name="Dalgaard T.S."/>
            <person name="Juul-Madsen H.R."/>
        </authorList>
    </citation>
    <scope>NUCLEOTIDE SEQUENCE [LARGE SCALE GENOMIC DNA]</scope>
    <source>
        <strain evidence="2 3">Pb300</strain>
    </source>
</reference>
<feature type="compositionally biased region" description="Acidic residues" evidence="1">
    <location>
        <begin position="426"/>
        <end position="479"/>
    </location>
</feature>
<feature type="region of interest" description="Disordered" evidence="1">
    <location>
        <begin position="727"/>
        <end position="783"/>
    </location>
</feature>
<feature type="region of interest" description="Disordered" evidence="1">
    <location>
        <begin position="171"/>
        <end position="190"/>
    </location>
</feature>
<feature type="region of interest" description="Disordered" evidence="1">
    <location>
        <begin position="199"/>
        <end position="239"/>
    </location>
</feature>
<feature type="compositionally biased region" description="Acidic residues" evidence="1">
    <location>
        <begin position="489"/>
        <end position="510"/>
    </location>
</feature>
<feature type="compositionally biased region" description="Polar residues" evidence="1">
    <location>
        <begin position="199"/>
        <end position="211"/>
    </location>
</feature>
<dbReference type="VEuPathDB" id="FungiDB:PABG_01446"/>
<protein>
    <submittedName>
        <fullName evidence="2">Uncharacterized protein</fullName>
    </submittedName>
</protein>
<dbReference type="Proteomes" id="UP000242814">
    <property type="component" value="Unassembled WGS sequence"/>
</dbReference>
<feature type="compositionally biased region" description="Basic and acidic residues" evidence="1">
    <location>
        <begin position="353"/>
        <end position="367"/>
    </location>
</feature>
<gene>
    <name evidence="2" type="ORF">ACO22_03197</name>
</gene>
<proteinExistence type="predicted"/>
<feature type="region of interest" description="Disordered" evidence="1">
    <location>
        <begin position="533"/>
        <end position="594"/>
    </location>
</feature>
<dbReference type="VEuPathDB" id="FungiDB:PADG_04049"/>
<feature type="region of interest" description="Disordered" evidence="1">
    <location>
        <begin position="112"/>
        <end position="141"/>
    </location>
</feature>
<feature type="compositionally biased region" description="Acidic residues" evidence="1">
    <location>
        <begin position="120"/>
        <end position="132"/>
    </location>
</feature>
<feature type="region of interest" description="Disordered" evidence="1">
    <location>
        <begin position="425"/>
        <end position="510"/>
    </location>
</feature>
<dbReference type="AlphaFoldDB" id="A0A1D2JGK4"/>
<organism evidence="2 3">
    <name type="scientific">Paracoccidioides brasiliensis</name>
    <dbReference type="NCBI Taxonomy" id="121759"/>
    <lineage>
        <taxon>Eukaryota</taxon>
        <taxon>Fungi</taxon>
        <taxon>Dikarya</taxon>
        <taxon>Ascomycota</taxon>
        <taxon>Pezizomycotina</taxon>
        <taxon>Eurotiomycetes</taxon>
        <taxon>Eurotiomycetidae</taxon>
        <taxon>Onygenales</taxon>
        <taxon>Ajellomycetaceae</taxon>
        <taxon>Paracoccidioides</taxon>
    </lineage>
</organism>
<feature type="region of interest" description="Disordered" evidence="1">
    <location>
        <begin position="344"/>
        <end position="368"/>
    </location>
</feature>
<dbReference type="EMBL" id="LZYO01000107">
    <property type="protein sequence ID" value="ODH33974.1"/>
    <property type="molecule type" value="Genomic_DNA"/>
</dbReference>
<name>A0A1D2JGK4_PARBR</name>
<dbReference type="Pfam" id="PF10446">
    <property type="entry name" value="DUF2457"/>
    <property type="match status" value="1"/>
</dbReference>